<dbReference type="AlphaFoldDB" id="A0AAD6IL22"/>
<dbReference type="PRINTS" id="PR00385">
    <property type="entry name" value="P450"/>
</dbReference>
<evidence type="ECO:0000256" key="2">
    <source>
        <dbReference type="ARBA" id="ARBA00005179"/>
    </source>
</evidence>
<comment type="caution">
    <text evidence="11">The sequence shown here is derived from an EMBL/GenBank/DDBJ whole genome shotgun (WGS) entry which is preliminary data.</text>
</comment>
<comment type="cofactor">
    <cofactor evidence="1 9">
        <name>heme</name>
        <dbReference type="ChEBI" id="CHEBI:30413"/>
    </cofactor>
</comment>
<keyword evidence="10" id="KW-0472">Membrane</keyword>
<dbReference type="InterPro" id="IPR002401">
    <property type="entry name" value="Cyt_P450_E_grp-I"/>
</dbReference>
<dbReference type="InterPro" id="IPR050121">
    <property type="entry name" value="Cytochrome_P450_monoxygenase"/>
</dbReference>
<dbReference type="Gene3D" id="1.10.630.10">
    <property type="entry name" value="Cytochrome P450"/>
    <property type="match status" value="1"/>
</dbReference>
<organism evidence="11 12">
    <name type="scientific">Penicillium canescens</name>
    <dbReference type="NCBI Taxonomy" id="5083"/>
    <lineage>
        <taxon>Eukaryota</taxon>
        <taxon>Fungi</taxon>
        <taxon>Dikarya</taxon>
        <taxon>Ascomycota</taxon>
        <taxon>Pezizomycotina</taxon>
        <taxon>Eurotiomycetes</taxon>
        <taxon>Eurotiomycetidae</taxon>
        <taxon>Eurotiales</taxon>
        <taxon>Aspergillaceae</taxon>
        <taxon>Penicillium</taxon>
    </lineage>
</organism>
<dbReference type="GO" id="GO:0043386">
    <property type="term" value="P:mycotoxin biosynthetic process"/>
    <property type="evidence" value="ECO:0007669"/>
    <property type="project" value="UniProtKB-ARBA"/>
</dbReference>
<dbReference type="Proteomes" id="UP001219568">
    <property type="component" value="Unassembled WGS sequence"/>
</dbReference>
<gene>
    <name evidence="11" type="ORF">N7460_002757</name>
</gene>
<reference evidence="11" key="2">
    <citation type="submission" date="2023-01" db="EMBL/GenBank/DDBJ databases">
        <authorList>
            <person name="Petersen C."/>
        </authorList>
    </citation>
    <scope>NUCLEOTIDE SEQUENCE</scope>
    <source>
        <strain evidence="11">IBT 15450</strain>
    </source>
</reference>
<accession>A0AAD6IL22</accession>
<feature type="transmembrane region" description="Helical" evidence="10">
    <location>
        <begin position="277"/>
        <end position="304"/>
    </location>
</feature>
<keyword evidence="7 9" id="KW-0408">Iron</keyword>
<keyword evidence="12" id="KW-1185">Reference proteome</keyword>
<keyword evidence="8" id="KW-0503">Monooxygenase</keyword>
<keyword evidence="10" id="KW-1133">Transmembrane helix</keyword>
<evidence type="ECO:0000256" key="8">
    <source>
        <dbReference type="ARBA" id="ARBA00023033"/>
    </source>
</evidence>
<evidence type="ECO:0000256" key="4">
    <source>
        <dbReference type="ARBA" id="ARBA00022617"/>
    </source>
</evidence>
<dbReference type="SUPFAM" id="SSF48264">
    <property type="entry name" value="Cytochrome P450"/>
    <property type="match status" value="1"/>
</dbReference>
<evidence type="ECO:0000256" key="6">
    <source>
        <dbReference type="ARBA" id="ARBA00023002"/>
    </source>
</evidence>
<evidence type="ECO:0000256" key="5">
    <source>
        <dbReference type="ARBA" id="ARBA00022723"/>
    </source>
</evidence>
<evidence type="ECO:0008006" key="13">
    <source>
        <dbReference type="Google" id="ProtNLM"/>
    </source>
</evidence>
<evidence type="ECO:0000256" key="3">
    <source>
        <dbReference type="ARBA" id="ARBA00010617"/>
    </source>
</evidence>
<dbReference type="GO" id="GO:0016705">
    <property type="term" value="F:oxidoreductase activity, acting on paired donors, with incorporation or reduction of molecular oxygen"/>
    <property type="evidence" value="ECO:0007669"/>
    <property type="project" value="InterPro"/>
</dbReference>
<evidence type="ECO:0000313" key="12">
    <source>
        <dbReference type="Proteomes" id="UP001219568"/>
    </source>
</evidence>
<evidence type="ECO:0000256" key="1">
    <source>
        <dbReference type="ARBA" id="ARBA00001971"/>
    </source>
</evidence>
<dbReference type="InterPro" id="IPR001128">
    <property type="entry name" value="Cyt_P450"/>
</dbReference>
<evidence type="ECO:0000256" key="9">
    <source>
        <dbReference type="PIRSR" id="PIRSR602401-1"/>
    </source>
</evidence>
<dbReference type="Pfam" id="PF00067">
    <property type="entry name" value="p450"/>
    <property type="match status" value="1"/>
</dbReference>
<keyword evidence="6" id="KW-0560">Oxidoreductase</keyword>
<proteinExistence type="inferred from homology"/>
<evidence type="ECO:0000256" key="7">
    <source>
        <dbReference type="ARBA" id="ARBA00023004"/>
    </source>
</evidence>
<keyword evidence="4 9" id="KW-0349">Heme</keyword>
<dbReference type="PANTHER" id="PTHR24305">
    <property type="entry name" value="CYTOCHROME P450"/>
    <property type="match status" value="1"/>
</dbReference>
<evidence type="ECO:0000313" key="11">
    <source>
        <dbReference type="EMBL" id="KAJ6052223.1"/>
    </source>
</evidence>
<dbReference type="PRINTS" id="PR00463">
    <property type="entry name" value="EP450I"/>
</dbReference>
<name>A0AAD6IL22_PENCN</name>
<comment type="pathway">
    <text evidence="2">Secondary metabolite biosynthesis.</text>
</comment>
<dbReference type="EMBL" id="JAQJZL010000002">
    <property type="protein sequence ID" value="KAJ6052223.1"/>
    <property type="molecule type" value="Genomic_DNA"/>
</dbReference>
<protein>
    <recommendedName>
        <fullName evidence="13">Cytochrome P450</fullName>
    </recommendedName>
</protein>
<dbReference type="InterPro" id="IPR036396">
    <property type="entry name" value="Cyt_P450_sf"/>
</dbReference>
<feature type="binding site" description="axial binding residue" evidence="9">
    <location>
        <position position="424"/>
    </location>
    <ligand>
        <name>heme</name>
        <dbReference type="ChEBI" id="CHEBI:30413"/>
    </ligand>
    <ligandPart>
        <name>Fe</name>
        <dbReference type="ChEBI" id="CHEBI:18248"/>
    </ligandPart>
</feature>
<dbReference type="GO" id="GO:0005506">
    <property type="term" value="F:iron ion binding"/>
    <property type="evidence" value="ECO:0007669"/>
    <property type="project" value="InterPro"/>
</dbReference>
<dbReference type="GO" id="GO:0004497">
    <property type="term" value="F:monooxygenase activity"/>
    <property type="evidence" value="ECO:0007669"/>
    <property type="project" value="UniProtKB-KW"/>
</dbReference>
<comment type="similarity">
    <text evidence="3">Belongs to the cytochrome P450 family.</text>
</comment>
<reference evidence="11" key="1">
    <citation type="journal article" date="2023" name="IMA Fungus">
        <title>Comparative genomic study of the Penicillium genus elucidates a diverse pangenome and 15 lateral gene transfer events.</title>
        <authorList>
            <person name="Petersen C."/>
            <person name="Sorensen T."/>
            <person name="Nielsen M.R."/>
            <person name="Sondergaard T.E."/>
            <person name="Sorensen J.L."/>
            <person name="Fitzpatrick D.A."/>
            <person name="Frisvad J.C."/>
            <person name="Nielsen K.L."/>
        </authorList>
    </citation>
    <scope>NUCLEOTIDE SEQUENCE</scope>
    <source>
        <strain evidence="11">IBT 15450</strain>
    </source>
</reference>
<sequence length="484" mass="55220">MLVVLTLAFLAFITFIAYRILFDPLAQTSGPAFVSIFPLWLLRALHKRRWHNRNVARIGPTELSFSTISAHNAIYSGKAGTALSTEGSFMAKVFNITFGIDIMSTNPDTVHHQKVRKNINSGLLKLRHNEDAIYKLCLDQIDPQLERMRANREDLDLPKYLSGSLWKILGHIIFGEPIGEEEKRQVDVLTPWFSTVAPYLEVITIFSAIPGVQLIITRLMRLFASFTQFFDISQFNPYAGIQRHINNRDRTITSVANYMTSGVSENKSCREITEMELNINLCVFLLAAYETTSMALSSIFYFLLKDPIQLSKLRKELHASFEDVQAINDKELMQLPFLSGCINEALRLLPPVSGRFLARTSPGLYVDGIYVPKGIQMSVDIYTMHRSALYWTEPDRFWPERWSKALTNDNFDAFRPFSTGLSACPGSNLALRMTRLIVAKLTYRYSFAMVNKEFVWEKDALSSIMWAKYRLIASIKKDEEAAKT</sequence>
<dbReference type="GO" id="GO:0020037">
    <property type="term" value="F:heme binding"/>
    <property type="evidence" value="ECO:0007669"/>
    <property type="project" value="InterPro"/>
</dbReference>
<dbReference type="PANTHER" id="PTHR24305:SF162">
    <property type="entry name" value="P450, PUTATIVE (EUROFUNG)-RELATED"/>
    <property type="match status" value="1"/>
</dbReference>
<keyword evidence="10" id="KW-0812">Transmembrane</keyword>
<keyword evidence="5 9" id="KW-0479">Metal-binding</keyword>
<feature type="transmembrane region" description="Helical" evidence="10">
    <location>
        <begin position="27"/>
        <end position="45"/>
    </location>
</feature>
<evidence type="ECO:0000256" key="10">
    <source>
        <dbReference type="SAM" id="Phobius"/>
    </source>
</evidence>